<dbReference type="AlphaFoldDB" id="A0DTU8"/>
<dbReference type="GeneID" id="5039647"/>
<dbReference type="RefSeq" id="XP_001453862.1">
    <property type="nucleotide sequence ID" value="XM_001453825.1"/>
</dbReference>
<dbReference type="InParanoid" id="A0DTU8"/>
<dbReference type="EMBL" id="CT868574">
    <property type="protein sequence ID" value="CAK86465.1"/>
    <property type="molecule type" value="Genomic_DNA"/>
</dbReference>
<proteinExistence type="predicted"/>
<dbReference type="KEGG" id="ptm:GSPATT00020148001"/>
<evidence type="ECO:0000313" key="2">
    <source>
        <dbReference type="EMBL" id="CAK86465.1"/>
    </source>
</evidence>
<gene>
    <name evidence="2" type="ORF">GSPATT00020148001</name>
</gene>
<dbReference type="HOGENOM" id="CLU_932089_0_0_1"/>
<dbReference type="GO" id="GO:0004672">
    <property type="term" value="F:protein kinase activity"/>
    <property type="evidence" value="ECO:0007669"/>
    <property type="project" value="InterPro"/>
</dbReference>
<sequence>MDYLLNNIEVEIDLDQSDDSSNQICFKVYNKNLQTFWMVEHKCEEIQRFGLDVFNSQMPEESNERFQWLMDLCNKVNKVQNNEQCILEFFKSKPIEMKRKQSKKRSLSTFSHLLKMSCIEETRTHSRNTVSTKQKQYTQIILENSSRFCDLKTTRDFIDLLTLLHYRDIKKVGSGAQSQAFKALNQHEHLVAVKISQNTQENLYAALMQRQINQDVAENFVGNYLFQYQILEVEDILIIEEELAQNTLEDLIDKKQNQKENFTNDEILQIIKDIVDQLYNLHIGRCKQYPLIINRIGSQ</sequence>
<organism evidence="2 3">
    <name type="scientific">Paramecium tetraurelia</name>
    <dbReference type="NCBI Taxonomy" id="5888"/>
    <lineage>
        <taxon>Eukaryota</taxon>
        <taxon>Sar</taxon>
        <taxon>Alveolata</taxon>
        <taxon>Ciliophora</taxon>
        <taxon>Intramacronucleata</taxon>
        <taxon>Oligohymenophorea</taxon>
        <taxon>Peniculida</taxon>
        <taxon>Parameciidae</taxon>
        <taxon>Paramecium</taxon>
    </lineage>
</organism>
<protein>
    <recommendedName>
        <fullName evidence="1">Protein kinase domain-containing protein</fullName>
    </recommendedName>
</protein>
<dbReference type="GO" id="GO:0005524">
    <property type="term" value="F:ATP binding"/>
    <property type="evidence" value="ECO:0007669"/>
    <property type="project" value="InterPro"/>
</dbReference>
<reference evidence="2 3" key="1">
    <citation type="journal article" date="2006" name="Nature">
        <title>Global trends of whole-genome duplications revealed by the ciliate Paramecium tetraurelia.</title>
        <authorList>
            <consortium name="Genoscope"/>
            <person name="Aury J.-M."/>
            <person name="Jaillon O."/>
            <person name="Duret L."/>
            <person name="Noel B."/>
            <person name="Jubin C."/>
            <person name="Porcel B.M."/>
            <person name="Segurens B."/>
            <person name="Daubin V."/>
            <person name="Anthouard V."/>
            <person name="Aiach N."/>
            <person name="Arnaiz O."/>
            <person name="Billaut A."/>
            <person name="Beisson J."/>
            <person name="Blanc I."/>
            <person name="Bouhouche K."/>
            <person name="Camara F."/>
            <person name="Duharcourt S."/>
            <person name="Guigo R."/>
            <person name="Gogendeau D."/>
            <person name="Katinka M."/>
            <person name="Keller A.-M."/>
            <person name="Kissmehl R."/>
            <person name="Klotz C."/>
            <person name="Koll F."/>
            <person name="Le Moue A."/>
            <person name="Lepere C."/>
            <person name="Malinsky S."/>
            <person name="Nowacki M."/>
            <person name="Nowak J.K."/>
            <person name="Plattner H."/>
            <person name="Poulain J."/>
            <person name="Ruiz F."/>
            <person name="Serrano V."/>
            <person name="Zagulski M."/>
            <person name="Dessen P."/>
            <person name="Betermier M."/>
            <person name="Weissenbach J."/>
            <person name="Scarpelli C."/>
            <person name="Schachter V."/>
            <person name="Sperling L."/>
            <person name="Meyer E."/>
            <person name="Cohen J."/>
            <person name="Wincker P."/>
        </authorList>
    </citation>
    <scope>NUCLEOTIDE SEQUENCE [LARGE SCALE GENOMIC DNA]</scope>
    <source>
        <strain evidence="2 3">Stock d4-2</strain>
    </source>
</reference>
<dbReference type="InterPro" id="IPR011009">
    <property type="entry name" value="Kinase-like_dom_sf"/>
</dbReference>
<dbReference type="Gene3D" id="1.10.510.10">
    <property type="entry name" value="Transferase(Phosphotransferase) domain 1"/>
    <property type="match status" value="1"/>
</dbReference>
<keyword evidence="3" id="KW-1185">Reference proteome</keyword>
<feature type="domain" description="Protein kinase" evidence="1">
    <location>
        <begin position="166"/>
        <end position="299"/>
    </location>
</feature>
<dbReference type="Proteomes" id="UP000000600">
    <property type="component" value="Unassembled WGS sequence"/>
</dbReference>
<dbReference type="InterPro" id="IPR000719">
    <property type="entry name" value="Prot_kinase_dom"/>
</dbReference>
<name>A0DTU8_PARTE</name>
<dbReference type="PROSITE" id="PS50011">
    <property type="entry name" value="PROTEIN_KINASE_DOM"/>
    <property type="match status" value="1"/>
</dbReference>
<evidence type="ECO:0000313" key="3">
    <source>
        <dbReference type="Proteomes" id="UP000000600"/>
    </source>
</evidence>
<evidence type="ECO:0000259" key="1">
    <source>
        <dbReference type="PROSITE" id="PS50011"/>
    </source>
</evidence>
<accession>A0DTU8</accession>
<dbReference type="SUPFAM" id="SSF56112">
    <property type="entry name" value="Protein kinase-like (PK-like)"/>
    <property type="match status" value="1"/>
</dbReference>